<gene>
    <name evidence="1" type="ORF">A2W18_00575</name>
</gene>
<evidence type="ECO:0000313" key="2">
    <source>
        <dbReference type="Proteomes" id="UP000179076"/>
    </source>
</evidence>
<dbReference type="Gene3D" id="3.30.2310.20">
    <property type="entry name" value="RelE-like"/>
    <property type="match status" value="1"/>
</dbReference>
<name>A0A1F6VAA3_9PROT</name>
<dbReference type="Proteomes" id="UP000179076">
    <property type="component" value="Unassembled WGS sequence"/>
</dbReference>
<sequence length="95" mass="10888">MIKTWANRSSERFYSEDKTSPFRGLDADAAHDLLAVLDAAMSLRDLSPLRSVGLHKLKGNRAGQWAMTVNSRWRICFRFKDANAYDVEIVDYHRG</sequence>
<dbReference type="InterPro" id="IPR035093">
    <property type="entry name" value="RelE/ParE_toxin_dom_sf"/>
</dbReference>
<proteinExistence type="predicted"/>
<comment type="caution">
    <text evidence="1">The sequence shown here is derived from an EMBL/GenBank/DDBJ whole genome shotgun (WGS) entry which is preliminary data.</text>
</comment>
<protein>
    <submittedName>
        <fullName evidence="1">Plasmid maintenance system killer protein</fullName>
    </submittedName>
</protein>
<dbReference type="InterPro" id="IPR007711">
    <property type="entry name" value="HigB-1"/>
</dbReference>
<dbReference type="PANTHER" id="PTHR40266:SF2">
    <property type="entry name" value="TOXIN HIGB-1"/>
    <property type="match status" value="1"/>
</dbReference>
<dbReference type="SUPFAM" id="SSF143011">
    <property type="entry name" value="RelE-like"/>
    <property type="match status" value="1"/>
</dbReference>
<dbReference type="EMBL" id="MFSP01000086">
    <property type="protein sequence ID" value="OGI66494.1"/>
    <property type="molecule type" value="Genomic_DNA"/>
</dbReference>
<evidence type="ECO:0000313" key="1">
    <source>
        <dbReference type="EMBL" id="OGI66494.1"/>
    </source>
</evidence>
<dbReference type="AlphaFoldDB" id="A0A1F6VAA3"/>
<reference evidence="1 2" key="1">
    <citation type="journal article" date="2016" name="Nat. Commun.">
        <title>Thousands of microbial genomes shed light on interconnected biogeochemical processes in an aquifer system.</title>
        <authorList>
            <person name="Anantharaman K."/>
            <person name="Brown C.T."/>
            <person name="Hug L.A."/>
            <person name="Sharon I."/>
            <person name="Castelle C.J."/>
            <person name="Probst A.J."/>
            <person name="Thomas B.C."/>
            <person name="Singh A."/>
            <person name="Wilkins M.J."/>
            <person name="Karaoz U."/>
            <person name="Brodie E.L."/>
            <person name="Williams K.H."/>
            <person name="Hubbard S.S."/>
            <person name="Banfield J.F."/>
        </authorList>
    </citation>
    <scope>NUCLEOTIDE SEQUENCE [LARGE SCALE GENOMIC DNA]</scope>
</reference>
<accession>A0A1F6VAA3</accession>
<dbReference type="PANTHER" id="PTHR40266">
    <property type="entry name" value="TOXIN HIGB-1"/>
    <property type="match status" value="1"/>
</dbReference>
<dbReference type="Pfam" id="PF05015">
    <property type="entry name" value="HigB-like_toxin"/>
    <property type="match status" value="1"/>
</dbReference>
<organism evidence="1 2">
    <name type="scientific">Candidatus Muproteobacteria bacterium RBG_16_60_9</name>
    <dbReference type="NCBI Taxonomy" id="1817755"/>
    <lineage>
        <taxon>Bacteria</taxon>
        <taxon>Pseudomonadati</taxon>
        <taxon>Pseudomonadota</taxon>
        <taxon>Candidatus Muproteobacteria</taxon>
    </lineage>
</organism>